<evidence type="ECO:0000256" key="1">
    <source>
        <dbReference type="ARBA" id="ARBA00004123"/>
    </source>
</evidence>
<dbReference type="GO" id="GO:0017056">
    <property type="term" value="F:structural constituent of nuclear pore"/>
    <property type="evidence" value="ECO:0007669"/>
    <property type="project" value="TreeGrafter"/>
</dbReference>
<gene>
    <name evidence="6" type="primary">Nup214</name>
</gene>
<organism evidence="6">
    <name type="scientific">Phallusia mammillata</name>
    <dbReference type="NCBI Taxonomy" id="59560"/>
    <lineage>
        <taxon>Eukaryota</taxon>
        <taxon>Metazoa</taxon>
        <taxon>Chordata</taxon>
        <taxon>Tunicata</taxon>
        <taxon>Ascidiacea</taxon>
        <taxon>Phlebobranchia</taxon>
        <taxon>Ascidiidae</taxon>
        <taxon>Phallusia</taxon>
    </lineage>
</organism>
<keyword evidence="3" id="KW-0539">Nucleus</keyword>
<evidence type="ECO:0000259" key="5">
    <source>
        <dbReference type="Pfam" id="PF16755"/>
    </source>
</evidence>
<reference evidence="6" key="1">
    <citation type="submission" date="2020-04" db="EMBL/GenBank/DDBJ databases">
        <authorList>
            <person name="Neveu A P."/>
        </authorList>
    </citation>
    <scope>NUCLEOTIDE SEQUENCE</scope>
    <source>
        <tissue evidence="6">Whole embryo</tissue>
    </source>
</reference>
<feature type="compositionally biased region" description="Polar residues" evidence="4">
    <location>
        <begin position="1360"/>
        <end position="1375"/>
    </location>
</feature>
<dbReference type="EMBL" id="LR788648">
    <property type="protein sequence ID" value="CAB3264510.1"/>
    <property type="molecule type" value="mRNA"/>
</dbReference>
<proteinExistence type="evidence at transcript level"/>
<accession>A0A6F9DN96</accession>
<dbReference type="InterPro" id="IPR026054">
    <property type="entry name" value="Nucleoporin"/>
</dbReference>
<dbReference type="GO" id="GO:0008139">
    <property type="term" value="F:nuclear localization sequence binding"/>
    <property type="evidence" value="ECO:0007669"/>
    <property type="project" value="TreeGrafter"/>
</dbReference>
<evidence type="ECO:0000256" key="3">
    <source>
        <dbReference type="ARBA" id="ARBA00023242"/>
    </source>
</evidence>
<dbReference type="InterPro" id="IPR015943">
    <property type="entry name" value="WD40/YVTN_repeat-like_dom_sf"/>
</dbReference>
<name>A0A6F9DN96_9ASCI</name>
<feature type="region of interest" description="Disordered" evidence="4">
    <location>
        <begin position="1320"/>
        <end position="1453"/>
    </location>
</feature>
<feature type="region of interest" description="Disordered" evidence="4">
    <location>
        <begin position="1589"/>
        <end position="1627"/>
    </location>
</feature>
<feature type="compositionally biased region" description="Low complexity" evidence="4">
    <location>
        <begin position="1595"/>
        <end position="1627"/>
    </location>
</feature>
<feature type="compositionally biased region" description="Polar residues" evidence="4">
    <location>
        <begin position="539"/>
        <end position="561"/>
    </location>
</feature>
<feature type="compositionally biased region" description="Polar residues" evidence="4">
    <location>
        <begin position="1070"/>
        <end position="1083"/>
    </location>
</feature>
<dbReference type="PANTHER" id="PTHR23193:SF46">
    <property type="entry name" value="NUCLEAR PORE COMPLEX PROTEIN NUP214"/>
    <property type="match status" value="1"/>
</dbReference>
<dbReference type="Pfam" id="PF16755">
    <property type="entry name" value="Beta-prop_NUP159_NUP214"/>
    <property type="match status" value="1"/>
</dbReference>
<dbReference type="PANTHER" id="PTHR23193">
    <property type="entry name" value="NUCLEAR PORE COMPLEX PROTEIN NUP"/>
    <property type="match status" value="1"/>
</dbReference>
<evidence type="ECO:0000256" key="2">
    <source>
        <dbReference type="ARBA" id="ARBA00022448"/>
    </source>
</evidence>
<comment type="subcellular location">
    <subcellularLocation>
        <location evidence="1">Nucleus</location>
    </subcellularLocation>
</comment>
<feature type="compositionally biased region" description="Low complexity" evidence="4">
    <location>
        <begin position="954"/>
        <end position="991"/>
    </location>
</feature>
<keyword evidence="2" id="KW-0813">Transport</keyword>
<feature type="compositionally biased region" description="Polar residues" evidence="4">
    <location>
        <begin position="568"/>
        <end position="578"/>
    </location>
</feature>
<feature type="compositionally biased region" description="Polar residues" evidence="4">
    <location>
        <begin position="603"/>
        <end position="616"/>
    </location>
</feature>
<feature type="region of interest" description="Disordered" evidence="4">
    <location>
        <begin position="1733"/>
        <end position="1772"/>
    </location>
</feature>
<dbReference type="SUPFAM" id="SSF117289">
    <property type="entry name" value="Nucleoporin domain"/>
    <property type="match status" value="1"/>
</dbReference>
<dbReference type="GO" id="GO:0006405">
    <property type="term" value="P:RNA export from nucleus"/>
    <property type="evidence" value="ECO:0007669"/>
    <property type="project" value="TreeGrafter"/>
</dbReference>
<feature type="region of interest" description="Disordered" evidence="4">
    <location>
        <begin position="522"/>
        <end position="625"/>
    </location>
</feature>
<protein>
    <submittedName>
        <fullName evidence="6">Nuclear pore complex protein Nup214-like</fullName>
    </submittedName>
</protein>
<feature type="region of interest" description="Disordered" evidence="4">
    <location>
        <begin position="1162"/>
        <end position="1206"/>
    </location>
</feature>
<dbReference type="GO" id="GO:0005643">
    <property type="term" value="C:nuclear pore"/>
    <property type="evidence" value="ECO:0007669"/>
    <property type="project" value="TreeGrafter"/>
</dbReference>
<dbReference type="GO" id="GO:0006606">
    <property type="term" value="P:protein import into nucleus"/>
    <property type="evidence" value="ECO:0007669"/>
    <property type="project" value="TreeGrafter"/>
</dbReference>
<evidence type="ECO:0000313" key="6">
    <source>
        <dbReference type="EMBL" id="CAB3264510.1"/>
    </source>
</evidence>
<dbReference type="Gene3D" id="2.130.10.10">
    <property type="entry name" value="YVTN repeat-like/Quinoprotein amine dehydrogenase"/>
    <property type="match status" value="1"/>
</dbReference>
<evidence type="ECO:0000256" key="4">
    <source>
        <dbReference type="SAM" id="MobiDB-lite"/>
    </source>
</evidence>
<feature type="region of interest" description="Disordered" evidence="4">
    <location>
        <begin position="882"/>
        <end position="1096"/>
    </location>
</feature>
<sequence>MAEEDLFPPEIQKLPTEFGFREFGNLTIETGQGGSNDQIRYSLLSVANIYGLTFVGCRNGLKVFSSKQLLEATDETPDPIANLILRSPPHWIAVSSDNLTLAVCSTGDKGLQVLFFDTRNLVNKTKPTKTPFAVHIITKSNENVVDLHWNPAQENAFYLAICVSDGTFQILAVQENVQEVAKKSSEFGACTVCWSPKGKQMVIGRKDGSLQQYTPTMEIRRTIPVCENIDQKVKVCDLLWLSTYQVAVTYVAVPESNEAEAGGGGQPSLFLANLPPAKEQNKSIVWTSFEDPCYGMSGPQAPHFYSNYLDKWNLFVLASSRASETAVLGKNKQNGWEIWNLDDSCRVQLPMQEESEQSPLGTAVMYNAKKGIVVDDTRECGPMPVYTMLSTDGKLCLFHIINLQPVEDYPNLIVEAKQLSIEGERSAVPSNSGSLDVGLAKPLLTPSGKQKLAVKPSLAIKTSTPKVNLGAAQDNNQSQLSLTPVQGFQQPMKPLSEDKIARSSSPVAKSLTSSFTMLKSNPAFTRLPESPVPSMPETDLTSLTQQPPTITTEALPSQNSAPALRVQATKSAQHNVLGSGSPFKTPQPKPQTPVNLEQPAPNRVSSLPSFSEATPESSEKLKRKSVIGKTRERVNSIQSTDAEVLADSIRCEIVDFDRELASFLQESAPVKQEVEGLDVEIAKSDLQKDVVKLCDFRNDIIKLTTDQHDEIKTARTHCLETFSALKNVEMRKKRIENPAYRNALHSRQLDLADKRKMKDVRSQFQYIREAIKQTDSALDEQWQKFIQSQKSSSVRKSKRRMQMEETNMIHKVILNQMQVLHEKERAIMLLGQQMDKLKLLRSSAMQSPLPSYYKQNRGSFGATGSESADLSLLADSLIHDQSPRTTAQPASSQKQNTTIKISPKKTSQLSQILGSRKNTPVRATSGARSNFIVPPMNRRKDLKAESSLQKSELSQASSFDSEPSDSYSTDLSSGTSSEIASSSRSVPSVKLSGREAPHAGLSRMAEMQRGQGINQTWKSLPVKPEPVSQFPNPTAPTLDKGSSPKPTFTAPPPLATDRPKAFIRPGDKPISQSPSPRGTSTLTYGGPENEVPHTKPIKFDGAMTEAASNLNNPPKVVNIKELREQPEVNLVPFSATFQAKDDVPPGAAAEVQKVLDSVVAERQKTDKQQTQSMSMLPNSATTSGQTSTPIDTTKKESSLSSLLGGHKPAAADVSKRMTPVFGSLSSNTSSNYGLGNLSKPGSSPFSLSLTGGLGSTTQTKKIETLNTPAQLTTETGQTANGKLSMDALPKTSEKTEFGGFAFQPRGSASSPSVFELLKTSNRKQEENKTGQGSPKPTANEGKLPTAPTSSATETSTRSPLKTQPPSAESALTYSLSKLPISTKPPQAQKTAPEEEQQKTPPAIQHEHQKDFKPKIAIAVATGSVPEGTEEAPTERKVQSEVEVTPGSKLPPLSAAPASAGFGFGGTPREGLFSQAGSSQEGPVFGKTPSLGSFSNFGKPVAISTSAPVFGSGSAALAAFGAAPSFDSISSGQPPASVASTSSVGSSVSTATPGGLFGTAASTATSSGTFGSVTSTSTAQSGLFSAPVSTAAPSESFGTTASTTTSSGPFGTTATPSGPFGAAATTAASSGPFGTAATTAAPSGPFGAPASIAASSGSFGAPVSTAASSGPFGTAATTAAPSGPFGAPASTTTSSGPFGTAATTAASSGPFGASASTAAPGGSFGFGGGGGGFLSGLGSSATNQPASNPFAAAETSNTGQSTRKFKVPKNTLP</sequence>
<feature type="compositionally biased region" description="Polar residues" evidence="4">
    <location>
        <begin position="1168"/>
        <end position="1191"/>
    </location>
</feature>
<feature type="compositionally biased region" description="Polar residues" evidence="4">
    <location>
        <begin position="883"/>
        <end position="928"/>
    </location>
</feature>
<feature type="compositionally biased region" description="Basic and acidic residues" evidence="4">
    <location>
        <begin position="1404"/>
        <end position="1413"/>
    </location>
</feature>
<feature type="domain" description="Nucleoporin Nup159/Nup146 N-terminal" evidence="5">
    <location>
        <begin position="42"/>
        <end position="395"/>
    </location>
</feature>
<feature type="compositionally biased region" description="Low complexity" evidence="4">
    <location>
        <begin position="1344"/>
        <end position="1359"/>
    </location>
</feature>
<dbReference type="InterPro" id="IPR039462">
    <property type="entry name" value="Nup159/Nup146_N"/>
</dbReference>